<reference evidence="1 3" key="2">
    <citation type="journal article" date="2013" name="Nature">
        <title>Insights into bilaterian evolution from three spiralian genomes.</title>
        <authorList>
            <person name="Simakov O."/>
            <person name="Marletaz F."/>
            <person name="Cho S.J."/>
            <person name="Edsinger-Gonzales E."/>
            <person name="Havlak P."/>
            <person name="Hellsten U."/>
            <person name="Kuo D.H."/>
            <person name="Larsson T."/>
            <person name="Lv J."/>
            <person name="Arendt D."/>
            <person name="Savage R."/>
            <person name="Osoegawa K."/>
            <person name="de Jong P."/>
            <person name="Grimwood J."/>
            <person name="Chapman J.A."/>
            <person name="Shapiro H."/>
            <person name="Aerts A."/>
            <person name="Otillar R.P."/>
            <person name="Terry A.Y."/>
            <person name="Boore J.L."/>
            <person name="Grigoriev I.V."/>
            <person name="Lindberg D.R."/>
            <person name="Seaver E.C."/>
            <person name="Weisblat D.A."/>
            <person name="Putnam N.H."/>
            <person name="Rokhsar D.S."/>
        </authorList>
    </citation>
    <scope>NUCLEOTIDE SEQUENCE</scope>
</reference>
<evidence type="ECO:0000313" key="2">
    <source>
        <dbReference type="EnsemblMetazoa" id="HelroP184227"/>
    </source>
</evidence>
<dbReference type="InParanoid" id="T1FKS9"/>
<organism evidence="2 3">
    <name type="scientific">Helobdella robusta</name>
    <name type="common">Californian leech</name>
    <dbReference type="NCBI Taxonomy" id="6412"/>
    <lineage>
        <taxon>Eukaryota</taxon>
        <taxon>Metazoa</taxon>
        <taxon>Spiralia</taxon>
        <taxon>Lophotrochozoa</taxon>
        <taxon>Annelida</taxon>
        <taxon>Clitellata</taxon>
        <taxon>Hirudinea</taxon>
        <taxon>Rhynchobdellida</taxon>
        <taxon>Glossiphoniidae</taxon>
        <taxon>Helobdella</taxon>
    </lineage>
</organism>
<sequence length="151" mass="17535">MKDLSINLMHAKNPTFFLESGWKKCNTYEQDAGKEVTGGKSFYRGKIERVKMFKDIFYSNNINNINNNNNNRNNIYNNINNNKSNNIYNNINNNNIDNNTIITVTPIINNNNNKNINNSIIVIFINNNTNNNNKFHMSYYCLIDGVNTRNV</sequence>
<reference evidence="2" key="3">
    <citation type="submission" date="2015-06" db="UniProtKB">
        <authorList>
            <consortium name="EnsemblMetazoa"/>
        </authorList>
    </citation>
    <scope>IDENTIFICATION</scope>
</reference>
<dbReference type="EMBL" id="KB096447">
    <property type="protein sequence ID" value="ESO04819.1"/>
    <property type="molecule type" value="Genomic_DNA"/>
</dbReference>
<keyword evidence="3" id="KW-1185">Reference proteome</keyword>
<name>T1FKS9_HELRO</name>
<evidence type="ECO:0000313" key="3">
    <source>
        <dbReference type="Proteomes" id="UP000015101"/>
    </source>
</evidence>
<dbReference type="AlphaFoldDB" id="T1FKS9"/>
<dbReference type="HOGENOM" id="CLU_1733476_0_0_1"/>
<dbReference type="EMBL" id="AMQM01009451">
    <property type="status" value="NOT_ANNOTATED_CDS"/>
    <property type="molecule type" value="Genomic_DNA"/>
</dbReference>
<proteinExistence type="predicted"/>
<dbReference type="KEGG" id="hro:HELRODRAFT_184227"/>
<protein>
    <submittedName>
        <fullName evidence="1 2">Uncharacterized protein</fullName>
    </submittedName>
</protein>
<dbReference type="EnsemblMetazoa" id="HelroT184227">
    <property type="protein sequence ID" value="HelroP184227"/>
    <property type="gene ID" value="HelroG184227"/>
</dbReference>
<gene>
    <name evidence="2" type="primary">20209428</name>
    <name evidence="1" type="ORF">HELRODRAFT_184227</name>
</gene>
<dbReference type="CTD" id="20209428"/>
<reference evidence="3" key="1">
    <citation type="submission" date="2012-12" db="EMBL/GenBank/DDBJ databases">
        <authorList>
            <person name="Hellsten U."/>
            <person name="Grimwood J."/>
            <person name="Chapman J.A."/>
            <person name="Shapiro H."/>
            <person name="Aerts A."/>
            <person name="Otillar R.P."/>
            <person name="Terry A.Y."/>
            <person name="Boore J.L."/>
            <person name="Simakov O."/>
            <person name="Marletaz F."/>
            <person name="Cho S.-J."/>
            <person name="Edsinger-Gonzales E."/>
            <person name="Havlak P."/>
            <person name="Kuo D.-H."/>
            <person name="Larsson T."/>
            <person name="Lv J."/>
            <person name="Arendt D."/>
            <person name="Savage R."/>
            <person name="Osoegawa K."/>
            <person name="de Jong P."/>
            <person name="Lindberg D.R."/>
            <person name="Seaver E.C."/>
            <person name="Weisblat D.A."/>
            <person name="Putnam N.H."/>
            <person name="Grigoriev I.V."/>
            <person name="Rokhsar D.S."/>
        </authorList>
    </citation>
    <scope>NUCLEOTIDE SEQUENCE</scope>
</reference>
<accession>T1FKS9</accession>
<dbReference type="Proteomes" id="UP000015101">
    <property type="component" value="Unassembled WGS sequence"/>
</dbReference>
<dbReference type="RefSeq" id="XP_009017081.1">
    <property type="nucleotide sequence ID" value="XM_009018833.1"/>
</dbReference>
<evidence type="ECO:0000313" key="1">
    <source>
        <dbReference type="EMBL" id="ESO04819.1"/>
    </source>
</evidence>
<dbReference type="GeneID" id="20209428"/>